<feature type="transmembrane region" description="Helical" evidence="1">
    <location>
        <begin position="153"/>
        <end position="171"/>
    </location>
</feature>
<dbReference type="Pfam" id="PF02308">
    <property type="entry name" value="MgtC"/>
    <property type="match status" value="1"/>
</dbReference>
<evidence type="ECO:0000313" key="5">
    <source>
        <dbReference type="Proteomes" id="UP000192920"/>
    </source>
</evidence>
<keyword evidence="1" id="KW-0812">Transmembrane</keyword>
<dbReference type="InterPro" id="IPR049177">
    <property type="entry name" value="MgtC_SapB_SrpB_YhiD_N"/>
</dbReference>
<organism evidence="4 5">
    <name type="scientific">Pseudogulbenkiania subflava DSM 22618</name>
    <dbReference type="NCBI Taxonomy" id="1123014"/>
    <lineage>
        <taxon>Bacteria</taxon>
        <taxon>Pseudomonadati</taxon>
        <taxon>Pseudomonadota</taxon>
        <taxon>Betaproteobacteria</taxon>
        <taxon>Neisseriales</taxon>
        <taxon>Chromobacteriaceae</taxon>
        <taxon>Pseudogulbenkiania</taxon>
    </lineage>
</organism>
<accession>A0A1Y6BG05</accession>
<feature type="transmembrane region" description="Helical" evidence="1">
    <location>
        <begin position="100"/>
        <end position="118"/>
    </location>
</feature>
<keyword evidence="1" id="KW-0472">Membrane</keyword>
<feature type="transmembrane region" description="Helical" evidence="1">
    <location>
        <begin position="215"/>
        <end position="233"/>
    </location>
</feature>
<dbReference type="PANTHER" id="PTHR39084">
    <property type="entry name" value="MEMBRANE PROTEIN-RELATED"/>
    <property type="match status" value="1"/>
</dbReference>
<sequence>MSGIGVEAWLNLEGTPFAVLPRFVTSLAIGLLLGVERERKQRPLAGIRTFPLAAMLGTMLTMLGQMTATPVLIAVGLAGVIALGFLPEGHQEAEVQEPRTTTLVSLMLAYGLGALVWYNQSELAIATAILATALLYLKPELTGIARKLERRDLLSLLQFATLTFIILPILPNRAMGPYLALNPHKIWLMVVLIVGVSLTGYLAVRLLGERASGPWLGLLGGMVSSTATSLVYAREARSNPGSLSFATSVILLANIVLFLRLIVLAAILVPAALGAMAMVMLPALGLGLITALLRFRHDQSQAGHPELTLSNPTELKLALGFALMFAVVVLCSAWLHDLYGSRGIYAVALISGVNDVDPITLTVLNLFGEHRLDIRQVIISVVLAVFANNLFKFGLIASLGGRTLAWRCLPTFILSGAGMLGGLLLLGTGVA</sequence>
<dbReference type="PANTHER" id="PTHR39084:SF1">
    <property type="entry name" value="DUF4010 DOMAIN-CONTAINING PROTEIN"/>
    <property type="match status" value="1"/>
</dbReference>
<dbReference type="Pfam" id="PF13194">
    <property type="entry name" value="DUF4010"/>
    <property type="match status" value="1"/>
</dbReference>
<gene>
    <name evidence="4" type="ORF">SAMN02745746_00973</name>
</gene>
<proteinExistence type="predicted"/>
<evidence type="ECO:0000259" key="2">
    <source>
        <dbReference type="Pfam" id="PF02308"/>
    </source>
</evidence>
<reference evidence="5" key="1">
    <citation type="submission" date="2017-04" db="EMBL/GenBank/DDBJ databases">
        <authorList>
            <person name="Varghese N."/>
            <person name="Submissions S."/>
        </authorList>
    </citation>
    <scope>NUCLEOTIDE SEQUENCE [LARGE SCALE GENOMIC DNA]</scope>
    <source>
        <strain evidence="5">DSM 22618</strain>
    </source>
</reference>
<feature type="transmembrane region" description="Helical" evidence="1">
    <location>
        <begin position="186"/>
        <end position="208"/>
    </location>
</feature>
<feature type="transmembrane region" description="Helical" evidence="1">
    <location>
        <begin position="404"/>
        <end position="426"/>
    </location>
</feature>
<feature type="transmembrane region" description="Helical" evidence="1">
    <location>
        <begin position="315"/>
        <end position="335"/>
    </location>
</feature>
<feature type="domain" description="MgtC/SapB/SrpB/YhiD N-terminal" evidence="2">
    <location>
        <begin position="24"/>
        <end position="142"/>
    </location>
</feature>
<feature type="transmembrane region" description="Helical" evidence="1">
    <location>
        <begin position="276"/>
        <end position="295"/>
    </location>
</feature>
<keyword evidence="1" id="KW-1133">Transmembrane helix</keyword>
<evidence type="ECO:0000256" key="1">
    <source>
        <dbReference type="SAM" id="Phobius"/>
    </source>
</evidence>
<protein>
    <submittedName>
        <fullName evidence="4">Uncharacterized membrane protein, DUF4010 family</fullName>
    </submittedName>
</protein>
<feature type="domain" description="DUF4010" evidence="3">
    <location>
        <begin position="191"/>
        <end position="400"/>
    </location>
</feature>
<evidence type="ECO:0000259" key="3">
    <source>
        <dbReference type="Pfam" id="PF13194"/>
    </source>
</evidence>
<dbReference type="STRING" id="1123014.SAMN02745746_00973"/>
<feature type="transmembrane region" description="Helical" evidence="1">
    <location>
        <begin position="17"/>
        <end position="35"/>
    </location>
</feature>
<dbReference type="RefSeq" id="WP_085275306.1">
    <property type="nucleotide sequence ID" value="NZ_FXAG01000004.1"/>
</dbReference>
<dbReference type="InterPro" id="IPR025105">
    <property type="entry name" value="DUF4010"/>
</dbReference>
<feature type="transmembrane region" description="Helical" evidence="1">
    <location>
        <begin position="245"/>
        <end position="269"/>
    </location>
</feature>
<feature type="transmembrane region" description="Helical" evidence="1">
    <location>
        <begin position="47"/>
        <end position="65"/>
    </location>
</feature>
<evidence type="ECO:0000313" key="4">
    <source>
        <dbReference type="EMBL" id="SMF05809.1"/>
    </source>
</evidence>
<dbReference type="EMBL" id="FXAG01000004">
    <property type="protein sequence ID" value="SMF05809.1"/>
    <property type="molecule type" value="Genomic_DNA"/>
</dbReference>
<feature type="transmembrane region" description="Helical" evidence="1">
    <location>
        <begin position="377"/>
        <end position="398"/>
    </location>
</feature>
<feature type="transmembrane region" description="Helical" evidence="1">
    <location>
        <begin position="71"/>
        <end position="88"/>
    </location>
</feature>
<keyword evidence="5" id="KW-1185">Reference proteome</keyword>
<feature type="transmembrane region" description="Helical" evidence="1">
    <location>
        <begin position="124"/>
        <end position="141"/>
    </location>
</feature>
<dbReference type="Proteomes" id="UP000192920">
    <property type="component" value="Unassembled WGS sequence"/>
</dbReference>
<dbReference type="AlphaFoldDB" id="A0A1Y6BG05"/>
<name>A0A1Y6BG05_9NEIS</name>